<dbReference type="RefSeq" id="WP_091847241.1">
    <property type="nucleotide sequence ID" value="NZ_FMBL01000001.1"/>
</dbReference>
<feature type="compositionally biased region" description="Polar residues" evidence="1">
    <location>
        <begin position="251"/>
        <end position="268"/>
    </location>
</feature>
<evidence type="ECO:0000256" key="1">
    <source>
        <dbReference type="SAM" id="MobiDB-lite"/>
    </source>
</evidence>
<sequence length="409" mass="41105">MKNFFKGISVSQIIAGALAAVTSFLLSIKIGIGGSVIGVAVGSIVSAVASQIYQNIIKESGKKLQDGTSDDVNETRDAFDAEDRTRVISAAANSHPQQNTQVAPQRSSAMTTLHLDGTSASLAALAKKDNAEPENRGKEQTKTMAVLSDETLATENAKPNATSASHLDDTKTMALTALKERQNADVVKPSGTAHAVKRVHGAGTSHQDRNKRIAIIVAVVSALLAVGITAAVISLVTKGQGTDNVVRDLVTNSSTEPSQPRSNDSKQVPQRERKDDGSDNQQNGGNNQNGAGTSTDSGSSADSGSSNGSGTVPNSGTPGGNNSSETGNGSSKTPGTSKNTDSGTSGSGSGTTGVPGNGGTDGSSVNGTGGDGTSSTNSSNSGTSDKNSTSTNRPSSTQSGSISNGSAVK</sequence>
<keyword evidence="4" id="KW-1185">Reference proteome</keyword>
<keyword evidence="2" id="KW-0472">Membrane</keyword>
<dbReference type="Proteomes" id="UP000242610">
    <property type="component" value="Unassembled WGS sequence"/>
</dbReference>
<feature type="transmembrane region" description="Helical" evidence="2">
    <location>
        <begin position="7"/>
        <end position="26"/>
    </location>
</feature>
<evidence type="ECO:0000256" key="2">
    <source>
        <dbReference type="SAM" id="Phobius"/>
    </source>
</evidence>
<feature type="compositionally biased region" description="Low complexity" evidence="1">
    <location>
        <begin position="280"/>
        <end position="344"/>
    </location>
</feature>
<gene>
    <name evidence="3" type="ORF">GA0061077_0395</name>
</gene>
<feature type="region of interest" description="Disordered" evidence="1">
    <location>
        <begin position="187"/>
        <end position="207"/>
    </location>
</feature>
<feature type="compositionally biased region" description="Gly residues" evidence="1">
    <location>
        <begin position="345"/>
        <end position="372"/>
    </location>
</feature>
<feature type="transmembrane region" description="Helical" evidence="2">
    <location>
        <begin position="213"/>
        <end position="236"/>
    </location>
</feature>
<feature type="compositionally biased region" description="Low complexity" evidence="1">
    <location>
        <begin position="373"/>
        <end position="409"/>
    </location>
</feature>
<keyword evidence="2" id="KW-0812">Transmembrane</keyword>
<organism evidence="3 4">
    <name type="scientific">Bifidobacterium commune</name>
    <dbReference type="NCBI Taxonomy" id="1505727"/>
    <lineage>
        <taxon>Bacteria</taxon>
        <taxon>Bacillati</taxon>
        <taxon>Actinomycetota</taxon>
        <taxon>Actinomycetes</taxon>
        <taxon>Bifidobacteriales</taxon>
        <taxon>Bifidobacteriaceae</taxon>
        <taxon>Bifidobacterium</taxon>
    </lineage>
</organism>
<feature type="region of interest" description="Disordered" evidence="1">
    <location>
        <begin position="251"/>
        <end position="409"/>
    </location>
</feature>
<evidence type="ECO:0000313" key="3">
    <source>
        <dbReference type="EMBL" id="SCC78728.1"/>
    </source>
</evidence>
<proteinExistence type="predicted"/>
<protein>
    <submittedName>
        <fullName evidence="3">Uncharacterized protein</fullName>
    </submittedName>
</protein>
<dbReference type="STRING" id="1505727.GA0061077_0395"/>
<name>A0A1C4H2D5_9BIFI</name>
<feature type="transmembrane region" description="Helical" evidence="2">
    <location>
        <begin position="32"/>
        <end position="53"/>
    </location>
</feature>
<accession>A0A1C4H2D5</accession>
<dbReference type="OrthoDB" id="3233179at2"/>
<reference evidence="4" key="1">
    <citation type="submission" date="2016-08" db="EMBL/GenBank/DDBJ databases">
        <authorList>
            <person name="Varghese N."/>
            <person name="Submissions Spin"/>
        </authorList>
    </citation>
    <scope>NUCLEOTIDE SEQUENCE [LARGE SCALE GENOMIC DNA]</scope>
    <source>
        <strain evidence="4">R-52791</strain>
    </source>
</reference>
<keyword evidence="2" id="KW-1133">Transmembrane helix</keyword>
<dbReference type="AlphaFoldDB" id="A0A1C4H2D5"/>
<evidence type="ECO:0000313" key="4">
    <source>
        <dbReference type="Proteomes" id="UP000242610"/>
    </source>
</evidence>
<dbReference type="EMBL" id="FMBL01000001">
    <property type="protein sequence ID" value="SCC78728.1"/>
    <property type="molecule type" value="Genomic_DNA"/>
</dbReference>